<dbReference type="PROSITE" id="PS51199">
    <property type="entry name" value="SF4_HELICASE"/>
    <property type="match status" value="1"/>
</dbReference>
<dbReference type="SUPFAM" id="SSF48024">
    <property type="entry name" value="N-terminal domain of DnaB helicase"/>
    <property type="match status" value="1"/>
</dbReference>
<dbReference type="GO" id="GO:0006269">
    <property type="term" value="P:DNA replication, synthesis of primer"/>
    <property type="evidence" value="ECO:0007669"/>
    <property type="project" value="UniProtKB-KW"/>
</dbReference>
<keyword evidence="6 13" id="KW-0347">Helicase</keyword>
<dbReference type="GO" id="GO:1990077">
    <property type="term" value="C:primosome complex"/>
    <property type="evidence" value="ECO:0007669"/>
    <property type="project" value="UniProtKB-KW"/>
</dbReference>
<evidence type="ECO:0000256" key="8">
    <source>
        <dbReference type="ARBA" id="ARBA00023125"/>
    </source>
</evidence>
<keyword evidence="5" id="KW-0378">Hydrolase</keyword>
<evidence type="ECO:0000256" key="7">
    <source>
        <dbReference type="ARBA" id="ARBA00022840"/>
    </source>
</evidence>
<dbReference type="GO" id="GO:0005524">
    <property type="term" value="F:ATP binding"/>
    <property type="evidence" value="ECO:0007669"/>
    <property type="project" value="UniProtKB-KW"/>
</dbReference>
<evidence type="ECO:0000256" key="2">
    <source>
        <dbReference type="ARBA" id="ARBA00022515"/>
    </source>
</evidence>
<comment type="catalytic activity">
    <reaction evidence="11">
        <text>ATP + H2O = ADP + phosphate + H(+)</text>
        <dbReference type="Rhea" id="RHEA:13065"/>
        <dbReference type="ChEBI" id="CHEBI:15377"/>
        <dbReference type="ChEBI" id="CHEBI:15378"/>
        <dbReference type="ChEBI" id="CHEBI:30616"/>
        <dbReference type="ChEBI" id="CHEBI:43474"/>
        <dbReference type="ChEBI" id="CHEBI:456216"/>
        <dbReference type="EC" id="5.6.2.3"/>
    </reaction>
</comment>
<dbReference type="Proteomes" id="UP001177597">
    <property type="component" value="Chromosome"/>
</dbReference>
<dbReference type="InterPro" id="IPR007693">
    <property type="entry name" value="DNA_helicase_DnaB-like_N"/>
</dbReference>
<dbReference type="EC" id="5.6.2.3" evidence="10"/>
<dbReference type="GO" id="GO:0043139">
    <property type="term" value="F:5'-3' DNA helicase activity"/>
    <property type="evidence" value="ECO:0007669"/>
    <property type="project" value="UniProtKB-EC"/>
</dbReference>
<dbReference type="GO" id="GO:0016787">
    <property type="term" value="F:hydrolase activity"/>
    <property type="evidence" value="ECO:0007669"/>
    <property type="project" value="UniProtKB-KW"/>
</dbReference>
<dbReference type="Pfam" id="PF03796">
    <property type="entry name" value="DnaB_C"/>
    <property type="match status" value="1"/>
</dbReference>
<dbReference type="InterPro" id="IPR016136">
    <property type="entry name" value="DNA_helicase_N/primase_C"/>
</dbReference>
<evidence type="ECO:0000256" key="10">
    <source>
        <dbReference type="ARBA" id="ARBA00044969"/>
    </source>
</evidence>
<gene>
    <name evidence="13" type="ORF">QE207_05240</name>
</gene>
<protein>
    <recommendedName>
        <fullName evidence="10">DNA 5'-3' helicase</fullName>
        <ecNumber evidence="10">5.6.2.3</ecNumber>
    </recommendedName>
</protein>
<keyword evidence="9" id="KW-0413">Isomerase</keyword>
<proteinExistence type="inferred from homology"/>
<evidence type="ECO:0000256" key="4">
    <source>
        <dbReference type="ARBA" id="ARBA00022741"/>
    </source>
</evidence>
<evidence type="ECO:0000259" key="12">
    <source>
        <dbReference type="PROSITE" id="PS51199"/>
    </source>
</evidence>
<dbReference type="Gene3D" id="3.40.50.300">
    <property type="entry name" value="P-loop containing nucleotide triphosphate hydrolases"/>
    <property type="match status" value="1"/>
</dbReference>
<keyword evidence="3" id="KW-0235">DNA replication</keyword>
<evidence type="ECO:0000256" key="11">
    <source>
        <dbReference type="ARBA" id="ARBA00048954"/>
    </source>
</evidence>
<dbReference type="Gene3D" id="1.10.860.10">
    <property type="entry name" value="DNAb Helicase, Chain A"/>
    <property type="match status" value="1"/>
</dbReference>
<keyword evidence="8" id="KW-0238">DNA-binding</keyword>
<name>A0AA95GD19_9GAMM</name>
<evidence type="ECO:0000256" key="9">
    <source>
        <dbReference type="ARBA" id="ARBA00023235"/>
    </source>
</evidence>
<dbReference type="CDD" id="cd00984">
    <property type="entry name" value="DnaB_C"/>
    <property type="match status" value="1"/>
</dbReference>
<evidence type="ECO:0000313" key="14">
    <source>
        <dbReference type="Proteomes" id="UP001177597"/>
    </source>
</evidence>
<organism evidence="13 14">
    <name type="scientific">Arsenophonus nasoniae</name>
    <name type="common">son-killer infecting Nasonia vitripennis</name>
    <dbReference type="NCBI Taxonomy" id="638"/>
    <lineage>
        <taxon>Bacteria</taxon>
        <taxon>Pseudomonadati</taxon>
        <taxon>Pseudomonadota</taxon>
        <taxon>Gammaproteobacteria</taxon>
        <taxon>Enterobacterales</taxon>
        <taxon>Morganellaceae</taxon>
        <taxon>Arsenophonus</taxon>
    </lineage>
</organism>
<keyword evidence="4" id="KW-0547">Nucleotide-binding</keyword>
<evidence type="ECO:0000256" key="1">
    <source>
        <dbReference type="ARBA" id="ARBA00008428"/>
    </source>
</evidence>
<accession>A0AA95GD19</accession>
<evidence type="ECO:0000313" key="13">
    <source>
        <dbReference type="EMBL" id="WGL95992.1"/>
    </source>
</evidence>
<comment type="similarity">
    <text evidence="1">Belongs to the helicase family. DnaB subfamily.</text>
</comment>
<sequence length="457" mass="50719">MFNTEIEASVIGGLLISGLTPDASDVLSTLEPEAFSSNFYRDIYKTIQKQAKTRNLIDMMMVAEAMGDGNFGSVMTLAKNCPSAANLKGYAGMVFDNYRRRKMLSLMDSVRREIEHGTIENASRAINQFMSDATELNSSKDDIKPVHLSELIADYTEILENRLKNGEQSDTLKTGIHELDEITGGINQVDLVIVAARPGMGKTELALKVAESVAEQKITGTNQNRGILIFSMEMDAQQIIERQIANSSMLPVSTLRNPAKMNDEGWGKVSSGIGRLHDLDIWVVDASKLSVEQIDSIATRHKKSYPSLSLIMVDYLGLIEKPSAERNDLAVAYISSSLKRLAKKLKTPVMSLSQLSRDVEKRVNKRPVNADLRDSGSIEQDADSIIMLYRDAMYNEDSQAAKYAEIIVTKNRFGQTGTVYQEFRNGHFMETNQQEAAKACQTKSNSFQKKYSKGAPI</sequence>
<dbReference type="GO" id="GO:0005829">
    <property type="term" value="C:cytosol"/>
    <property type="evidence" value="ECO:0007669"/>
    <property type="project" value="TreeGrafter"/>
</dbReference>
<dbReference type="InterPro" id="IPR027417">
    <property type="entry name" value="P-loop_NTPase"/>
</dbReference>
<evidence type="ECO:0000256" key="3">
    <source>
        <dbReference type="ARBA" id="ARBA00022705"/>
    </source>
</evidence>
<dbReference type="Pfam" id="PF00772">
    <property type="entry name" value="DnaB"/>
    <property type="match status" value="1"/>
</dbReference>
<reference evidence="13" key="1">
    <citation type="submission" date="2023-04" db="EMBL/GenBank/DDBJ databases">
        <title>Genome dynamics across the evolutionary transition to endosymbiosis.</title>
        <authorList>
            <person name="Siozios S."/>
            <person name="Nadal-Jimenez P."/>
            <person name="Azagi T."/>
            <person name="Sprong H."/>
            <person name="Frost C.L."/>
            <person name="Parratt S.R."/>
            <person name="Taylor G."/>
            <person name="Brettell L."/>
            <person name="Lew K.C."/>
            <person name="Croft L."/>
            <person name="King K.C."/>
            <person name="Brockhurst M.A."/>
            <person name="Hypsa V."/>
            <person name="Novakova E."/>
            <person name="Darby A.C."/>
            <person name="Hurst G.D.D."/>
        </authorList>
    </citation>
    <scope>NUCLEOTIDE SEQUENCE</scope>
    <source>
        <strain evidence="13">AIh</strain>
    </source>
</reference>
<evidence type="ECO:0000256" key="5">
    <source>
        <dbReference type="ARBA" id="ARBA00022801"/>
    </source>
</evidence>
<dbReference type="InterPro" id="IPR007694">
    <property type="entry name" value="DNA_helicase_DnaB-like_C"/>
</dbReference>
<feature type="domain" description="SF4 helicase" evidence="12">
    <location>
        <begin position="165"/>
        <end position="437"/>
    </location>
</feature>
<keyword evidence="2" id="KW-0639">Primosome</keyword>
<dbReference type="EMBL" id="CP123498">
    <property type="protein sequence ID" value="WGL95992.1"/>
    <property type="molecule type" value="Genomic_DNA"/>
</dbReference>
<dbReference type="InterPro" id="IPR036185">
    <property type="entry name" value="DNA_heli_DnaB-like_N_sf"/>
</dbReference>
<dbReference type="GO" id="GO:0003677">
    <property type="term" value="F:DNA binding"/>
    <property type="evidence" value="ECO:0007669"/>
    <property type="project" value="UniProtKB-KW"/>
</dbReference>
<keyword evidence="7" id="KW-0067">ATP-binding</keyword>
<dbReference type="SUPFAM" id="SSF52540">
    <property type="entry name" value="P-loop containing nucleoside triphosphate hydrolases"/>
    <property type="match status" value="1"/>
</dbReference>
<dbReference type="AlphaFoldDB" id="A0AA95GD19"/>
<dbReference type="RefSeq" id="WP_280629697.1">
    <property type="nucleotide sequence ID" value="NZ_CP123498.1"/>
</dbReference>
<evidence type="ECO:0000256" key="6">
    <source>
        <dbReference type="ARBA" id="ARBA00022806"/>
    </source>
</evidence>
<dbReference type="PANTHER" id="PTHR30153:SF2">
    <property type="entry name" value="REPLICATIVE DNA HELICASE"/>
    <property type="match status" value="1"/>
</dbReference>
<dbReference type="PANTHER" id="PTHR30153">
    <property type="entry name" value="REPLICATIVE DNA HELICASE DNAB"/>
    <property type="match status" value="1"/>
</dbReference>